<dbReference type="InterPro" id="IPR029044">
    <property type="entry name" value="Nucleotide-diphossugar_trans"/>
</dbReference>
<evidence type="ECO:0000259" key="4">
    <source>
        <dbReference type="Pfam" id="PF00535"/>
    </source>
</evidence>
<evidence type="ECO:0000313" key="6">
    <source>
        <dbReference type="Proteomes" id="UP000315534"/>
    </source>
</evidence>
<dbReference type="EMBL" id="SOIP01000029">
    <property type="protein sequence ID" value="TET83390.1"/>
    <property type="molecule type" value="Genomic_DNA"/>
</dbReference>
<evidence type="ECO:0000313" key="5">
    <source>
        <dbReference type="EMBL" id="TET83390.1"/>
    </source>
</evidence>
<dbReference type="PANTHER" id="PTHR43630:SF1">
    <property type="entry name" value="POLY-BETA-1,6-N-ACETYL-D-GLUCOSAMINE SYNTHASE"/>
    <property type="match status" value="1"/>
</dbReference>
<dbReference type="Proteomes" id="UP000315534">
    <property type="component" value="Unassembled WGS sequence"/>
</dbReference>
<reference evidence="5 6" key="1">
    <citation type="submission" date="2019-03" db="EMBL/GenBank/DDBJ databases">
        <title>Metabolic potential of uncultured bacteria and archaea associated with petroleum seepage in deep-sea sediments.</title>
        <authorList>
            <person name="Dong X."/>
            <person name="Hubert C."/>
        </authorList>
    </citation>
    <scope>NUCLEOTIDE SEQUENCE [LARGE SCALE GENOMIC DNA]</scope>
    <source>
        <strain evidence="5">E29_bin36</strain>
    </source>
</reference>
<evidence type="ECO:0000256" key="2">
    <source>
        <dbReference type="ARBA" id="ARBA00022676"/>
    </source>
</evidence>
<protein>
    <submittedName>
        <fullName evidence="5">Glycosyltransferase</fullName>
    </submittedName>
</protein>
<dbReference type="AlphaFoldDB" id="A0A523XVP5"/>
<feature type="domain" description="Glycosyltransferase 2-like" evidence="4">
    <location>
        <begin position="31"/>
        <end position="172"/>
    </location>
</feature>
<proteinExistence type="inferred from homology"/>
<gene>
    <name evidence="5" type="ORF">E3J38_00545</name>
</gene>
<name>A0A523XVP5_UNCT6</name>
<dbReference type="InterPro" id="IPR001173">
    <property type="entry name" value="Glyco_trans_2-like"/>
</dbReference>
<comment type="similarity">
    <text evidence="1">Belongs to the glycosyltransferase 2 family.</text>
</comment>
<keyword evidence="2" id="KW-0328">Glycosyltransferase</keyword>
<dbReference type="SUPFAM" id="SSF53448">
    <property type="entry name" value="Nucleotide-diphospho-sugar transferases"/>
    <property type="match status" value="1"/>
</dbReference>
<evidence type="ECO:0000256" key="3">
    <source>
        <dbReference type="ARBA" id="ARBA00022679"/>
    </source>
</evidence>
<dbReference type="Gene3D" id="3.90.550.10">
    <property type="entry name" value="Spore Coat Polysaccharide Biosynthesis Protein SpsA, Chain A"/>
    <property type="match status" value="1"/>
</dbReference>
<sequence>MANRVTQMTRRVLLWDTIKDELEQATATVDIVIPAFNEGSCIEGLLNDVVMAKQDNWFEIQHIYVISDASTDQTDDIVQQVATRDRRVKLIRKQERKGVQDSKNLAFAVTNADILVFIDADVRLASEHSIPKLVQYFRDDKTALVQGGLVRTRPGLSLNPAKQAAYFDWILVDRIRRRKAISWWSIDARVMALSRDFYRRLVLPRSLADDQFIFYSCIQQGRKFVWADDAIFYYGPPASIADFSHQWSRYVF</sequence>
<dbReference type="PANTHER" id="PTHR43630">
    <property type="entry name" value="POLY-BETA-1,6-N-ACETYL-D-GLUCOSAMINE SYNTHASE"/>
    <property type="match status" value="1"/>
</dbReference>
<dbReference type="Pfam" id="PF00535">
    <property type="entry name" value="Glycos_transf_2"/>
    <property type="match status" value="1"/>
</dbReference>
<dbReference type="GO" id="GO:0016757">
    <property type="term" value="F:glycosyltransferase activity"/>
    <property type="evidence" value="ECO:0007669"/>
    <property type="project" value="UniProtKB-KW"/>
</dbReference>
<accession>A0A523XVP5</accession>
<comment type="caution">
    <text evidence="5">The sequence shown here is derived from an EMBL/GenBank/DDBJ whole genome shotgun (WGS) entry which is preliminary data.</text>
</comment>
<feature type="non-terminal residue" evidence="5">
    <location>
        <position position="252"/>
    </location>
</feature>
<organism evidence="5 6">
    <name type="scientific">candidate division TA06 bacterium</name>
    <dbReference type="NCBI Taxonomy" id="2250710"/>
    <lineage>
        <taxon>Bacteria</taxon>
        <taxon>Bacteria division TA06</taxon>
    </lineage>
</organism>
<evidence type="ECO:0000256" key="1">
    <source>
        <dbReference type="ARBA" id="ARBA00006739"/>
    </source>
</evidence>
<keyword evidence="3 5" id="KW-0808">Transferase</keyword>